<sequence>MSLPISQLVFNKIFENFLTDYVKAYGDICQQVEKLLVPHYYKEVKDHPTAADRIMKMVQKDFMSKERRQLLRHKDPQLFLNKDIFKQTTLIRHLELRTLWQKTIVIDGKKVLYLKDEDREQLWMWLNKMWLIARSTLTLPKEVVETIERFALDKATRFHQSNMDIKNDDFKQMGQECKLIIRRVTPRHFEKILKWGRHMLLKEYTPVWELIPDKYQSYANNVKDLLNDEIAREVLMDAVQPVMVDIRASADSRGVLMSKRSGPGSVVHDQDEDNLDDEEEDKKELKDSLIDKDSSEEEEDDFYNENSGDMTVVSVSSSDNQPSLEDQQKVDYVMDLILGLLEQNGDSIRDLFKNPQKLMLLVMNQSKWSSMATRIRKDIRGFSNPVSSSSSLEGSTSTSATNLTKATTTSSPQSSGIIRAK</sequence>
<protein>
    <submittedName>
        <fullName evidence="2">Uncharacterized protein</fullName>
    </submittedName>
</protein>
<name>A0A3G5AIX0_9VIRU</name>
<evidence type="ECO:0000313" key="2">
    <source>
        <dbReference type="EMBL" id="AYV86544.1"/>
    </source>
</evidence>
<feature type="compositionally biased region" description="Polar residues" evidence="1">
    <location>
        <begin position="412"/>
        <end position="421"/>
    </location>
</feature>
<feature type="region of interest" description="Disordered" evidence="1">
    <location>
        <begin position="382"/>
        <end position="421"/>
    </location>
</feature>
<dbReference type="EMBL" id="MK072508">
    <property type="protein sequence ID" value="AYV86544.1"/>
    <property type="molecule type" value="Genomic_DNA"/>
</dbReference>
<reference evidence="2" key="1">
    <citation type="submission" date="2018-10" db="EMBL/GenBank/DDBJ databases">
        <title>Hidden diversity of soil giant viruses.</title>
        <authorList>
            <person name="Schulz F."/>
            <person name="Alteio L."/>
            <person name="Goudeau D."/>
            <person name="Ryan E.M."/>
            <person name="Malmstrom R.R."/>
            <person name="Blanchard J."/>
            <person name="Woyke T."/>
        </authorList>
    </citation>
    <scope>NUCLEOTIDE SEQUENCE</scope>
    <source>
        <strain evidence="2">SYV1</strain>
    </source>
</reference>
<proteinExistence type="predicted"/>
<accession>A0A3G5AIX0</accession>
<feature type="compositionally biased region" description="Acidic residues" evidence="1">
    <location>
        <begin position="294"/>
        <end position="303"/>
    </location>
</feature>
<evidence type="ECO:0000256" key="1">
    <source>
        <dbReference type="SAM" id="MobiDB-lite"/>
    </source>
</evidence>
<organism evidence="2">
    <name type="scientific">Sylvanvirus sp</name>
    <dbReference type="NCBI Taxonomy" id="2487774"/>
    <lineage>
        <taxon>Viruses</taxon>
    </lineage>
</organism>
<feature type="compositionally biased region" description="Acidic residues" evidence="1">
    <location>
        <begin position="270"/>
        <end position="281"/>
    </location>
</feature>
<feature type="compositionally biased region" description="Polar residues" evidence="1">
    <location>
        <begin position="304"/>
        <end position="325"/>
    </location>
</feature>
<feature type="region of interest" description="Disordered" evidence="1">
    <location>
        <begin position="255"/>
        <end position="326"/>
    </location>
</feature>
<gene>
    <name evidence="2" type="ORF">Sylvanvirus2_40</name>
</gene>
<feature type="compositionally biased region" description="Low complexity" evidence="1">
    <location>
        <begin position="383"/>
        <end position="411"/>
    </location>
</feature>
<feature type="compositionally biased region" description="Basic and acidic residues" evidence="1">
    <location>
        <begin position="282"/>
        <end position="293"/>
    </location>
</feature>